<proteinExistence type="predicted"/>
<gene>
    <name evidence="1" type="ORF">NDU88_003016</name>
</gene>
<sequence length="111" mass="12479">MASEPRTASRHYGMLEMWVALVERHGGVILASLDARRRSTAPDYKLVYKGDVCAGPNWARGKDLLEVTMVDYGEKSQEEGEIRIPQARHDEMDWDVQIFSDAADSLGFGLH</sequence>
<organism evidence="1 2">
    <name type="scientific">Pleurodeles waltl</name>
    <name type="common">Iberian ribbed newt</name>
    <dbReference type="NCBI Taxonomy" id="8319"/>
    <lineage>
        <taxon>Eukaryota</taxon>
        <taxon>Metazoa</taxon>
        <taxon>Chordata</taxon>
        <taxon>Craniata</taxon>
        <taxon>Vertebrata</taxon>
        <taxon>Euteleostomi</taxon>
        <taxon>Amphibia</taxon>
        <taxon>Batrachia</taxon>
        <taxon>Caudata</taxon>
        <taxon>Salamandroidea</taxon>
        <taxon>Salamandridae</taxon>
        <taxon>Pleurodelinae</taxon>
        <taxon>Pleurodeles</taxon>
    </lineage>
</organism>
<dbReference type="Proteomes" id="UP001066276">
    <property type="component" value="Chromosome 11"/>
</dbReference>
<dbReference type="AlphaFoldDB" id="A0AAV7LFH0"/>
<evidence type="ECO:0000313" key="2">
    <source>
        <dbReference type="Proteomes" id="UP001066276"/>
    </source>
</evidence>
<accession>A0AAV7LFH0</accession>
<keyword evidence="2" id="KW-1185">Reference proteome</keyword>
<name>A0AAV7LFH0_PLEWA</name>
<comment type="caution">
    <text evidence="1">The sequence shown here is derived from an EMBL/GenBank/DDBJ whole genome shotgun (WGS) entry which is preliminary data.</text>
</comment>
<dbReference type="EMBL" id="JANPWB010000015">
    <property type="protein sequence ID" value="KAJ1089873.1"/>
    <property type="molecule type" value="Genomic_DNA"/>
</dbReference>
<protein>
    <submittedName>
        <fullName evidence="1">Uncharacterized protein</fullName>
    </submittedName>
</protein>
<reference evidence="1" key="1">
    <citation type="journal article" date="2022" name="bioRxiv">
        <title>Sequencing and chromosome-scale assembly of the giantPleurodeles waltlgenome.</title>
        <authorList>
            <person name="Brown T."/>
            <person name="Elewa A."/>
            <person name="Iarovenko S."/>
            <person name="Subramanian E."/>
            <person name="Araus A.J."/>
            <person name="Petzold A."/>
            <person name="Susuki M."/>
            <person name="Suzuki K.-i.T."/>
            <person name="Hayashi T."/>
            <person name="Toyoda A."/>
            <person name="Oliveira C."/>
            <person name="Osipova E."/>
            <person name="Leigh N.D."/>
            <person name="Simon A."/>
            <person name="Yun M.H."/>
        </authorList>
    </citation>
    <scope>NUCLEOTIDE SEQUENCE</scope>
    <source>
        <strain evidence="1">20211129_DDA</strain>
        <tissue evidence="1">Liver</tissue>
    </source>
</reference>
<evidence type="ECO:0000313" key="1">
    <source>
        <dbReference type="EMBL" id="KAJ1089873.1"/>
    </source>
</evidence>